<evidence type="ECO:0008006" key="5">
    <source>
        <dbReference type="Google" id="ProtNLM"/>
    </source>
</evidence>
<evidence type="ECO:0000313" key="3">
    <source>
        <dbReference type="EMBL" id="GJM56082.1"/>
    </source>
</evidence>
<feature type="region of interest" description="Disordered" evidence="1">
    <location>
        <begin position="224"/>
        <end position="272"/>
    </location>
</feature>
<dbReference type="SUPFAM" id="SSF53300">
    <property type="entry name" value="vWA-like"/>
    <property type="match status" value="1"/>
</dbReference>
<reference evidence="3" key="1">
    <citation type="journal article" date="2022" name="Int. J. Syst. Evol. Microbiol.">
        <title>Granulimonas faecalis gen. nov., sp. nov., and Leptogranulimonas caecicola gen. nov., sp. nov., novel lactate-producing Atopobiaceae bacteria isolated from mouse intestines, and an emended description of the family Atopobiaceae.</title>
        <authorList>
            <person name="Morinaga K."/>
            <person name="Kusada H."/>
            <person name="Sakamoto S."/>
            <person name="Murakami T."/>
            <person name="Toyoda A."/>
            <person name="Mori H."/>
            <person name="Meng X.Y."/>
            <person name="Takashino M."/>
            <person name="Murotomi K."/>
            <person name="Tamaki H."/>
        </authorList>
    </citation>
    <scope>NUCLEOTIDE SEQUENCE</scope>
    <source>
        <strain evidence="3">OPF53</strain>
    </source>
</reference>
<keyword evidence="4" id="KW-1185">Reference proteome</keyword>
<protein>
    <recommendedName>
        <fullName evidence="5">von Willebrand factor type A domain-containing protein</fullName>
    </recommendedName>
</protein>
<evidence type="ECO:0000313" key="4">
    <source>
        <dbReference type="Proteomes" id="UP001055025"/>
    </source>
</evidence>
<dbReference type="AlphaFoldDB" id="A0AAV5B4C9"/>
<feature type="signal peptide" evidence="2">
    <location>
        <begin position="1"/>
        <end position="44"/>
    </location>
</feature>
<name>A0AAV5B4C9_9ACTN</name>
<dbReference type="InterPro" id="IPR036465">
    <property type="entry name" value="vWFA_dom_sf"/>
</dbReference>
<proteinExistence type="predicted"/>
<evidence type="ECO:0000256" key="1">
    <source>
        <dbReference type="SAM" id="MobiDB-lite"/>
    </source>
</evidence>
<feature type="compositionally biased region" description="Low complexity" evidence="1">
    <location>
        <begin position="240"/>
        <end position="263"/>
    </location>
</feature>
<sequence>MDVRRLGLLRQTSPRKRPGLCRVAALLAAAVAAVVAVGATTAGASTQTMTWVADPSTADGFSAILGNEEPLNSRFAGRVWTDKSVTTDAAQGARGGVFHATFSALGSSRVVNREVENPLDVAFIVDLSGSMDNGRMEAATEVLDSTVRQLMEANPYNRAAVSTFGSGTYDANRSDPVLPLGHYDETRFIYRGSSGTGARRLTVTASGRPDVTVAVEGRWTGTTAWTAPRAPGSSPFAWVTSPATSSASPTSPSTRPATSTLPTAPSPPRPRI</sequence>
<accession>A0AAV5B4C9</accession>
<gene>
    <name evidence="3" type="ORF">ATOP_17370</name>
</gene>
<keyword evidence="2" id="KW-0732">Signal</keyword>
<dbReference type="Proteomes" id="UP001055025">
    <property type="component" value="Unassembled WGS sequence"/>
</dbReference>
<dbReference type="Gene3D" id="3.40.50.410">
    <property type="entry name" value="von Willebrand factor, type A domain"/>
    <property type="match status" value="1"/>
</dbReference>
<evidence type="ECO:0000256" key="2">
    <source>
        <dbReference type="SAM" id="SignalP"/>
    </source>
</evidence>
<comment type="caution">
    <text evidence="3">The sequence shown here is derived from an EMBL/GenBank/DDBJ whole genome shotgun (WGS) entry which is preliminary data.</text>
</comment>
<organism evidence="3 4">
    <name type="scientific">Granulimonas faecalis</name>
    <dbReference type="NCBI Taxonomy" id="2894155"/>
    <lineage>
        <taxon>Bacteria</taxon>
        <taxon>Bacillati</taxon>
        <taxon>Actinomycetota</taxon>
        <taxon>Coriobacteriia</taxon>
        <taxon>Coriobacteriales</taxon>
        <taxon>Kribbibacteriaceae</taxon>
        <taxon>Granulimonas</taxon>
    </lineage>
</organism>
<dbReference type="RefSeq" id="WP_265591017.1">
    <property type="nucleotide sequence ID" value="NZ_BQKC01000001.1"/>
</dbReference>
<feature type="chain" id="PRO_5043439312" description="von Willebrand factor type A domain-containing protein" evidence="2">
    <location>
        <begin position="45"/>
        <end position="272"/>
    </location>
</feature>
<dbReference type="EMBL" id="BQKC01000001">
    <property type="protein sequence ID" value="GJM56082.1"/>
    <property type="molecule type" value="Genomic_DNA"/>
</dbReference>